<keyword evidence="2" id="KW-1185">Reference proteome</keyword>
<sequence>MKAKNEKLLESPLDASVSNCFNDRFRPTFPPKRMDEKKAIRSNERSDKQVIFCYKSRNKKSADIAGSGANWIRAPFGKNSNCPLDVTGDKKT</sequence>
<dbReference type="Proteomes" id="UP000499080">
    <property type="component" value="Unassembled WGS sequence"/>
</dbReference>
<name>A0A4Y2I5B0_ARAVE</name>
<protein>
    <submittedName>
        <fullName evidence="1">Uncharacterized protein</fullName>
    </submittedName>
</protein>
<comment type="caution">
    <text evidence="1">The sequence shown here is derived from an EMBL/GenBank/DDBJ whole genome shotgun (WGS) entry which is preliminary data.</text>
</comment>
<dbReference type="AlphaFoldDB" id="A0A4Y2I5B0"/>
<evidence type="ECO:0000313" key="1">
    <source>
        <dbReference type="EMBL" id="GBM72336.1"/>
    </source>
</evidence>
<organism evidence="1 2">
    <name type="scientific">Araneus ventricosus</name>
    <name type="common">Orbweaver spider</name>
    <name type="synonym">Epeira ventricosa</name>
    <dbReference type="NCBI Taxonomy" id="182803"/>
    <lineage>
        <taxon>Eukaryota</taxon>
        <taxon>Metazoa</taxon>
        <taxon>Ecdysozoa</taxon>
        <taxon>Arthropoda</taxon>
        <taxon>Chelicerata</taxon>
        <taxon>Arachnida</taxon>
        <taxon>Araneae</taxon>
        <taxon>Araneomorphae</taxon>
        <taxon>Entelegynae</taxon>
        <taxon>Araneoidea</taxon>
        <taxon>Araneidae</taxon>
        <taxon>Araneus</taxon>
    </lineage>
</organism>
<reference evidence="1 2" key="1">
    <citation type="journal article" date="2019" name="Sci. Rep.">
        <title>Orb-weaving spider Araneus ventricosus genome elucidates the spidroin gene catalogue.</title>
        <authorList>
            <person name="Kono N."/>
            <person name="Nakamura H."/>
            <person name="Ohtoshi R."/>
            <person name="Moran D.A.P."/>
            <person name="Shinohara A."/>
            <person name="Yoshida Y."/>
            <person name="Fujiwara M."/>
            <person name="Mori M."/>
            <person name="Tomita M."/>
            <person name="Arakawa K."/>
        </authorList>
    </citation>
    <scope>NUCLEOTIDE SEQUENCE [LARGE SCALE GENOMIC DNA]</scope>
</reference>
<evidence type="ECO:0000313" key="2">
    <source>
        <dbReference type="Proteomes" id="UP000499080"/>
    </source>
</evidence>
<proteinExistence type="predicted"/>
<accession>A0A4Y2I5B0</accession>
<gene>
    <name evidence="1" type="ORF">AVEN_262177_1</name>
</gene>
<dbReference type="EMBL" id="BGPR01105209">
    <property type="protein sequence ID" value="GBM72336.1"/>
    <property type="molecule type" value="Genomic_DNA"/>
</dbReference>